<evidence type="ECO:0000259" key="7">
    <source>
        <dbReference type="PROSITE" id="PS51387"/>
    </source>
</evidence>
<dbReference type="Gene3D" id="3.30.43.10">
    <property type="entry name" value="Uridine Diphospho-n-acetylenolpyruvylglucosamine Reductase, domain 2"/>
    <property type="match status" value="1"/>
</dbReference>
<evidence type="ECO:0000313" key="8">
    <source>
        <dbReference type="EMBL" id="MBB3929559.1"/>
    </source>
</evidence>
<dbReference type="PROSITE" id="PS00197">
    <property type="entry name" value="2FE2S_FER_1"/>
    <property type="match status" value="1"/>
</dbReference>
<accession>A0A840AGS8</accession>
<evidence type="ECO:0000313" key="9">
    <source>
        <dbReference type="Proteomes" id="UP000553963"/>
    </source>
</evidence>
<dbReference type="PIRSF" id="PIRSF036557">
    <property type="entry name" value="XdhA_RC"/>
    <property type="match status" value="1"/>
</dbReference>
<dbReference type="PANTHER" id="PTHR45444:SF3">
    <property type="entry name" value="XANTHINE DEHYDROGENASE"/>
    <property type="match status" value="1"/>
</dbReference>
<keyword evidence="5" id="KW-0408">Iron</keyword>
<keyword evidence="3" id="KW-0274">FAD</keyword>
<keyword evidence="4 8" id="KW-0560">Oxidoreductase</keyword>
<dbReference type="PROSITE" id="PS51387">
    <property type="entry name" value="FAD_PCMH"/>
    <property type="match status" value="1"/>
</dbReference>
<name>A0A840AGS8_9HYPH</name>
<evidence type="ECO:0000256" key="5">
    <source>
        <dbReference type="ARBA" id="ARBA00023004"/>
    </source>
</evidence>
<dbReference type="GO" id="GO:0071949">
    <property type="term" value="F:FAD binding"/>
    <property type="evidence" value="ECO:0007669"/>
    <property type="project" value="InterPro"/>
</dbReference>
<dbReference type="InterPro" id="IPR012175">
    <property type="entry name" value="Xanth_DH_ssu_bac"/>
</dbReference>
<dbReference type="Pfam" id="PF00111">
    <property type="entry name" value="Fer2"/>
    <property type="match status" value="1"/>
</dbReference>
<sequence length="493" mass="52701">MRETIRFVRRGQIVEISNFDPMTTLLDHLRLAEGATGTKEGCGEGDCGACTVAIGRTVKDRVVYEPVNACIQLLGMVDGAEIVAVEDLAEGSALHPVQSAMVEKHGSQCGFCTPGFVMSLFTLYQSTEGPVTRSTINDWIAGNLCRCTGYRPIVEAAVAACSGERADRFRTANADTAGILSFLNDERDVFIGDDQRFFAAPASIDGLAALYEQHPSAVIVSGATDVGLWITKQLRDIPKIIHIGRVPGLDGIEDTGRELLIGAAATYADVEPYARAIDPDLGELFRRIGSKQVRASGTVGGNVANGSPIGDTPPALIALGATLELRRGTRSRVMPVEEFYIDYGKQNRASGEFVTGLMIPHLKEGQVFRCYKVTKRFDQDISSVMGAFSFTLAADGTVREARIAYGGMAGIPKRAKGAESALLGASIRDSAVWSKAFAALKEDFTPMSDHRASAAYRAETAHALLGKALLEAAGAPTSRTRLIGRREALHAAE</sequence>
<dbReference type="Gene3D" id="1.10.150.120">
    <property type="entry name" value="[2Fe-2S]-binding domain"/>
    <property type="match status" value="1"/>
</dbReference>
<dbReference type="AlphaFoldDB" id="A0A840AGS8"/>
<evidence type="ECO:0000256" key="3">
    <source>
        <dbReference type="ARBA" id="ARBA00022827"/>
    </source>
</evidence>
<dbReference type="InterPro" id="IPR036318">
    <property type="entry name" value="FAD-bd_PCMH-like_sf"/>
</dbReference>
<proteinExistence type="predicted"/>
<dbReference type="SMART" id="SM01092">
    <property type="entry name" value="CO_deh_flav_C"/>
    <property type="match status" value="1"/>
</dbReference>
<dbReference type="InterPro" id="IPR016167">
    <property type="entry name" value="FAD-bd_PCMH_sub1"/>
</dbReference>
<dbReference type="GO" id="GO:0051537">
    <property type="term" value="F:2 iron, 2 sulfur cluster binding"/>
    <property type="evidence" value="ECO:0007669"/>
    <property type="project" value="InterPro"/>
</dbReference>
<keyword evidence="1" id="KW-0285">Flavoprotein</keyword>
<dbReference type="Gene3D" id="3.30.465.10">
    <property type="match status" value="1"/>
</dbReference>
<organism evidence="8 9">
    <name type="scientific">Kaistia hirudinis</name>
    <dbReference type="NCBI Taxonomy" id="1293440"/>
    <lineage>
        <taxon>Bacteria</taxon>
        <taxon>Pseudomonadati</taxon>
        <taxon>Pseudomonadota</taxon>
        <taxon>Alphaproteobacteria</taxon>
        <taxon>Hyphomicrobiales</taxon>
        <taxon>Kaistiaceae</taxon>
        <taxon>Kaistia</taxon>
    </lineage>
</organism>
<dbReference type="PROSITE" id="PS51085">
    <property type="entry name" value="2FE2S_FER_2"/>
    <property type="match status" value="1"/>
</dbReference>
<dbReference type="InterPro" id="IPR016169">
    <property type="entry name" value="FAD-bd_PCMH_sub2"/>
</dbReference>
<evidence type="ECO:0000256" key="1">
    <source>
        <dbReference type="ARBA" id="ARBA00022630"/>
    </source>
</evidence>
<dbReference type="CDD" id="cd00207">
    <property type="entry name" value="fer2"/>
    <property type="match status" value="1"/>
</dbReference>
<dbReference type="SUPFAM" id="SSF47741">
    <property type="entry name" value="CO dehydrogenase ISP C-domain like"/>
    <property type="match status" value="1"/>
</dbReference>
<dbReference type="SUPFAM" id="SSF56176">
    <property type="entry name" value="FAD-binding/transporter-associated domain-like"/>
    <property type="match status" value="1"/>
</dbReference>
<dbReference type="Pfam" id="PF01799">
    <property type="entry name" value="Fer2_2"/>
    <property type="match status" value="1"/>
</dbReference>
<dbReference type="Pfam" id="PF03450">
    <property type="entry name" value="CO_deh_flav_C"/>
    <property type="match status" value="1"/>
</dbReference>
<dbReference type="Proteomes" id="UP000553963">
    <property type="component" value="Unassembled WGS sequence"/>
</dbReference>
<keyword evidence="9" id="KW-1185">Reference proteome</keyword>
<dbReference type="InterPro" id="IPR012675">
    <property type="entry name" value="Beta-grasp_dom_sf"/>
</dbReference>
<dbReference type="InterPro" id="IPR002346">
    <property type="entry name" value="Mopterin_DH_FAD-bd"/>
</dbReference>
<dbReference type="InterPro" id="IPR036884">
    <property type="entry name" value="2Fe-2S-bd_dom_sf"/>
</dbReference>
<feature type="domain" description="FAD-binding PCMH-type" evidence="7">
    <location>
        <begin position="190"/>
        <end position="364"/>
    </location>
</feature>
<feature type="domain" description="2Fe-2S ferredoxin-type" evidence="6">
    <location>
        <begin position="3"/>
        <end position="88"/>
    </location>
</feature>
<dbReference type="Gene3D" id="3.10.20.30">
    <property type="match status" value="1"/>
</dbReference>
<dbReference type="InterPro" id="IPR005107">
    <property type="entry name" value="CO_DH_flav_C"/>
</dbReference>
<dbReference type="EMBL" id="JACIDS010000001">
    <property type="protein sequence ID" value="MBB3929559.1"/>
    <property type="molecule type" value="Genomic_DNA"/>
</dbReference>
<comment type="caution">
    <text evidence="8">The sequence shown here is derived from an EMBL/GenBank/DDBJ whole genome shotgun (WGS) entry which is preliminary data.</text>
</comment>
<dbReference type="RefSeq" id="WP_183397204.1">
    <property type="nucleotide sequence ID" value="NZ_JACIDS010000001.1"/>
</dbReference>
<evidence type="ECO:0000256" key="2">
    <source>
        <dbReference type="ARBA" id="ARBA00022723"/>
    </source>
</evidence>
<gene>
    <name evidence="8" type="ORF">GGR25_000578</name>
</gene>
<dbReference type="GO" id="GO:0005506">
    <property type="term" value="F:iron ion binding"/>
    <property type="evidence" value="ECO:0007669"/>
    <property type="project" value="InterPro"/>
</dbReference>
<dbReference type="InterPro" id="IPR036683">
    <property type="entry name" value="CO_DH_flav_C_dom_sf"/>
</dbReference>
<dbReference type="InterPro" id="IPR016208">
    <property type="entry name" value="Ald_Oxase/xanthine_DH-like"/>
</dbReference>
<dbReference type="InterPro" id="IPR001041">
    <property type="entry name" value="2Fe-2S_ferredoxin-type"/>
</dbReference>
<keyword evidence="2" id="KW-0479">Metal-binding</keyword>
<dbReference type="Gene3D" id="3.30.390.50">
    <property type="entry name" value="CO dehydrogenase flavoprotein, C-terminal domain"/>
    <property type="match status" value="1"/>
</dbReference>
<dbReference type="InterPro" id="IPR006058">
    <property type="entry name" value="2Fe2S_fd_BS"/>
</dbReference>
<dbReference type="InterPro" id="IPR014307">
    <property type="entry name" value="Xanthine_DH_ssu"/>
</dbReference>
<reference evidence="8 9" key="1">
    <citation type="submission" date="2020-08" db="EMBL/GenBank/DDBJ databases">
        <title>Genomic Encyclopedia of Type Strains, Phase IV (KMG-IV): sequencing the most valuable type-strain genomes for metagenomic binning, comparative biology and taxonomic classification.</title>
        <authorList>
            <person name="Goeker M."/>
        </authorList>
    </citation>
    <scope>NUCLEOTIDE SEQUENCE [LARGE SCALE GENOMIC DNA]</scope>
    <source>
        <strain evidence="8 9">DSM 25966</strain>
    </source>
</reference>
<dbReference type="InterPro" id="IPR036010">
    <property type="entry name" value="2Fe-2S_ferredoxin-like_sf"/>
</dbReference>
<dbReference type="Pfam" id="PF00941">
    <property type="entry name" value="FAD_binding_5"/>
    <property type="match status" value="1"/>
</dbReference>
<dbReference type="InterPro" id="IPR002888">
    <property type="entry name" value="2Fe-2S-bd"/>
</dbReference>
<dbReference type="NCBIfam" id="TIGR02963">
    <property type="entry name" value="xanthine_xdhA"/>
    <property type="match status" value="1"/>
</dbReference>
<protein>
    <submittedName>
        <fullName evidence="8">Xanthine dehydrogenase small subunit</fullName>
        <ecNumber evidence="8">1.17.1.4</ecNumber>
    </submittedName>
</protein>
<dbReference type="EC" id="1.17.1.4" evidence="8"/>
<dbReference type="GO" id="GO:0004854">
    <property type="term" value="F:xanthine dehydrogenase activity"/>
    <property type="evidence" value="ECO:0007669"/>
    <property type="project" value="UniProtKB-EC"/>
</dbReference>
<dbReference type="SUPFAM" id="SSF54292">
    <property type="entry name" value="2Fe-2S ferredoxin-like"/>
    <property type="match status" value="1"/>
</dbReference>
<evidence type="ECO:0000256" key="4">
    <source>
        <dbReference type="ARBA" id="ARBA00023002"/>
    </source>
</evidence>
<dbReference type="PANTHER" id="PTHR45444">
    <property type="entry name" value="XANTHINE DEHYDROGENASE"/>
    <property type="match status" value="1"/>
</dbReference>
<dbReference type="SUPFAM" id="SSF55447">
    <property type="entry name" value="CO dehydrogenase flavoprotein C-terminal domain-like"/>
    <property type="match status" value="1"/>
</dbReference>
<evidence type="ECO:0000259" key="6">
    <source>
        <dbReference type="PROSITE" id="PS51085"/>
    </source>
</evidence>
<dbReference type="InterPro" id="IPR016166">
    <property type="entry name" value="FAD-bd_PCMH"/>
</dbReference>